<dbReference type="GO" id="GO:0006629">
    <property type="term" value="P:lipid metabolic process"/>
    <property type="evidence" value="ECO:0007669"/>
    <property type="project" value="UniProtKB-KW"/>
</dbReference>
<proteinExistence type="predicted"/>
<accession>A0A9P9E0R9</accession>
<organism evidence="7 8">
    <name type="scientific">Dactylonectria macrodidyma</name>
    <dbReference type="NCBI Taxonomy" id="307937"/>
    <lineage>
        <taxon>Eukaryota</taxon>
        <taxon>Fungi</taxon>
        <taxon>Dikarya</taxon>
        <taxon>Ascomycota</taxon>
        <taxon>Pezizomycotina</taxon>
        <taxon>Sordariomycetes</taxon>
        <taxon>Hypocreomycetidae</taxon>
        <taxon>Hypocreales</taxon>
        <taxon>Nectriaceae</taxon>
        <taxon>Dactylonectria</taxon>
    </lineage>
</organism>
<gene>
    <name evidence="7" type="ORF">EDB81DRAFT_907397</name>
</gene>
<comment type="caution">
    <text evidence="7">The sequence shown here is derived from an EMBL/GenBank/DDBJ whole genome shotgun (WGS) entry which is preliminary data.</text>
</comment>
<dbReference type="GO" id="GO:0005576">
    <property type="term" value="C:extracellular region"/>
    <property type="evidence" value="ECO:0007669"/>
    <property type="project" value="UniProtKB-SubCell"/>
</dbReference>
<dbReference type="AlphaFoldDB" id="A0A9P9E0R9"/>
<dbReference type="PANTHER" id="PTHR34043">
    <property type="entry name" value="ALPHA/BETA-HYDROLASES SUPERFAMILY PROTEIN"/>
    <property type="match status" value="1"/>
</dbReference>
<dbReference type="Gene3D" id="3.40.50.1820">
    <property type="entry name" value="alpha/beta hydrolase"/>
    <property type="match status" value="1"/>
</dbReference>
<dbReference type="InterPro" id="IPR029058">
    <property type="entry name" value="AB_hydrolase_fold"/>
</dbReference>
<dbReference type="Pfam" id="PF24708">
    <property type="entry name" value="Lip_C"/>
    <property type="match status" value="1"/>
</dbReference>
<dbReference type="SUPFAM" id="SSF53474">
    <property type="entry name" value="alpha/beta-Hydrolases"/>
    <property type="match status" value="1"/>
</dbReference>
<evidence type="ECO:0000256" key="5">
    <source>
        <dbReference type="ARBA" id="ARBA00023098"/>
    </source>
</evidence>
<sequence length="545" mass="61267">MLPTLNDPDGLVNLKNLVDEVQSILPQKKETPIVFVPGFSGWGAPLFGAINYFGGVVDIPRLLVDEGYTVIVAPVAPISTNWERACELYRQLTFGKFSKVDQETGFVDEVYDVDVDYGNYFAADQAHAPEETHTTGRRRAILFTQSSDFDDWKWHGNKIHFVCHSQGGNTVRYLISLMARGAADLHPTYFKDAERDSWTVSVTTLGTPHRGTTVIDVLEQFVSRSRHQALGLVARLFATASFYPPDKRAYDLQLDHWGVCRKSNETFQDMLERLESVNGPVWKWLESENNGLYDNKIEGVDRLCKKTMGVSEKVFYFSLSFHATDRFPKSWPTWGKDALTSFPINIETFVRSATNRIPILGPLTDLFINALTSLGWVSLMAVTPFRYFVEWVTEAVVTRLLQSNGYNLVLPKPGAYIPRQDVIPIILPLVYAMGSQELTATQKSILGPDLGDWNLNDGIVNTESMSGPKDKTKSVASLPDLDFNHPEKKGVYWHLGVNDRMDHADEIGVFIEPDTGSLMKKMYLNIAKLITRLPFGASGPRSYHL</sequence>
<keyword evidence="2" id="KW-0964">Secreted</keyword>
<evidence type="ECO:0000256" key="1">
    <source>
        <dbReference type="ARBA" id="ARBA00004613"/>
    </source>
</evidence>
<reference evidence="7" key="1">
    <citation type="journal article" date="2021" name="Nat. Commun.">
        <title>Genetic determinants of endophytism in the Arabidopsis root mycobiome.</title>
        <authorList>
            <person name="Mesny F."/>
            <person name="Miyauchi S."/>
            <person name="Thiergart T."/>
            <person name="Pickel B."/>
            <person name="Atanasova L."/>
            <person name="Karlsson M."/>
            <person name="Huettel B."/>
            <person name="Barry K.W."/>
            <person name="Haridas S."/>
            <person name="Chen C."/>
            <person name="Bauer D."/>
            <person name="Andreopoulos W."/>
            <person name="Pangilinan J."/>
            <person name="LaButti K."/>
            <person name="Riley R."/>
            <person name="Lipzen A."/>
            <person name="Clum A."/>
            <person name="Drula E."/>
            <person name="Henrissat B."/>
            <person name="Kohler A."/>
            <person name="Grigoriev I.V."/>
            <person name="Martin F.M."/>
            <person name="Hacquard S."/>
        </authorList>
    </citation>
    <scope>NUCLEOTIDE SEQUENCE</scope>
    <source>
        <strain evidence="7">MPI-CAGE-AT-0147</strain>
    </source>
</reference>
<keyword evidence="5" id="KW-0443">Lipid metabolism</keyword>
<keyword evidence="3" id="KW-0732">Signal</keyword>
<comment type="subcellular location">
    <subcellularLocation>
        <location evidence="1">Secreted</location>
    </subcellularLocation>
</comment>
<name>A0A9P9E0R9_9HYPO</name>
<evidence type="ECO:0000313" key="7">
    <source>
        <dbReference type="EMBL" id="KAH7129295.1"/>
    </source>
</evidence>
<keyword evidence="4 7" id="KW-0378">Hydrolase</keyword>
<dbReference type="OrthoDB" id="206848at2759"/>
<evidence type="ECO:0000256" key="4">
    <source>
        <dbReference type="ARBA" id="ARBA00022801"/>
    </source>
</evidence>
<evidence type="ECO:0000259" key="6">
    <source>
        <dbReference type="Pfam" id="PF24708"/>
    </source>
</evidence>
<keyword evidence="8" id="KW-1185">Reference proteome</keyword>
<protein>
    <submittedName>
        <fullName evidence="7">Alpha/Beta hydrolase protein</fullName>
    </submittedName>
</protein>
<dbReference type="PANTHER" id="PTHR34043:SF3">
    <property type="entry name" value="ALPHA_BETA-HYDROLASES SUPERFAMILY PROTEIN"/>
    <property type="match status" value="1"/>
</dbReference>
<evidence type="ECO:0000313" key="8">
    <source>
        <dbReference type="Proteomes" id="UP000738349"/>
    </source>
</evidence>
<dbReference type="Proteomes" id="UP000738349">
    <property type="component" value="Unassembled WGS sequence"/>
</dbReference>
<feature type="domain" description="Lipase-like C-terminal" evidence="6">
    <location>
        <begin position="30"/>
        <end position="308"/>
    </location>
</feature>
<dbReference type="EMBL" id="JAGMUV010000018">
    <property type="protein sequence ID" value="KAH7129295.1"/>
    <property type="molecule type" value="Genomic_DNA"/>
</dbReference>
<evidence type="ECO:0000256" key="2">
    <source>
        <dbReference type="ARBA" id="ARBA00022525"/>
    </source>
</evidence>
<evidence type="ECO:0000256" key="3">
    <source>
        <dbReference type="ARBA" id="ARBA00022729"/>
    </source>
</evidence>
<dbReference type="GO" id="GO:0016787">
    <property type="term" value="F:hydrolase activity"/>
    <property type="evidence" value="ECO:0007669"/>
    <property type="project" value="UniProtKB-KW"/>
</dbReference>
<dbReference type="InterPro" id="IPR056304">
    <property type="entry name" value="Lip-like_C"/>
</dbReference>